<protein>
    <recommendedName>
        <fullName evidence="5">Phospholipase A2 domain-containing protein</fullName>
    </recommendedName>
</protein>
<comment type="subcellular location">
    <subcellularLocation>
        <location evidence="1">Secreted</location>
    </subcellularLocation>
</comment>
<evidence type="ECO:0008006" key="5">
    <source>
        <dbReference type="Google" id="ProtNLM"/>
    </source>
</evidence>
<dbReference type="Gene3D" id="1.20.90.10">
    <property type="entry name" value="Phospholipase A2 domain"/>
    <property type="match status" value="1"/>
</dbReference>
<name>A0ABY2T4C5_9BACI</name>
<dbReference type="PROSITE" id="PS00118">
    <property type="entry name" value="PA2_HIS"/>
    <property type="match status" value="1"/>
</dbReference>
<sequence length="258" mass="29356">MNITDIRVRKVPSDGVSTLDQQSQALLTKALDKLNKEELFNAPKIEQVDYETTYSVYAFNEFNEQNKTKVKQKTTFLQFNNFLIGTIFKTINTETNRTSYLVKVVSLDIEQEIKKTIMYLDDELLNEWEQLSSDRKLTIPEDYKNITSDDFQDDDVLSAQGWGLPCLQNGCCSFRYKGNPFNPLVRYNWCGANCGSGPTVNALDNCCKYHDYCYDANTKYPERCGCDRIIIECANQTDEAGTSRIVGAFSAKMVAMGC</sequence>
<dbReference type="InterPro" id="IPR036444">
    <property type="entry name" value="PLipase_A2_dom_sf"/>
</dbReference>
<dbReference type="EMBL" id="SZPT01000001">
    <property type="protein sequence ID" value="TKI50458.1"/>
    <property type="molecule type" value="Genomic_DNA"/>
</dbReference>
<dbReference type="Proteomes" id="UP000308330">
    <property type="component" value="Unassembled WGS sequence"/>
</dbReference>
<keyword evidence="2" id="KW-0964">Secreted</keyword>
<dbReference type="InterPro" id="IPR033113">
    <property type="entry name" value="PLA2_histidine"/>
</dbReference>
<accession>A0ABY2T4C5</accession>
<proteinExistence type="predicted"/>
<evidence type="ECO:0000313" key="3">
    <source>
        <dbReference type="EMBL" id="TKI50458.1"/>
    </source>
</evidence>
<evidence type="ECO:0000256" key="1">
    <source>
        <dbReference type="ARBA" id="ARBA00004613"/>
    </source>
</evidence>
<keyword evidence="4" id="KW-1185">Reference proteome</keyword>
<organism evidence="3 4">
    <name type="scientific">Lysinibacillus tabacifolii</name>
    <dbReference type="NCBI Taxonomy" id="1173107"/>
    <lineage>
        <taxon>Bacteria</taxon>
        <taxon>Bacillati</taxon>
        <taxon>Bacillota</taxon>
        <taxon>Bacilli</taxon>
        <taxon>Bacillales</taxon>
        <taxon>Bacillaceae</taxon>
        <taxon>Lysinibacillus</taxon>
    </lineage>
</organism>
<evidence type="ECO:0000256" key="2">
    <source>
        <dbReference type="ARBA" id="ARBA00022525"/>
    </source>
</evidence>
<dbReference type="SUPFAM" id="SSF48619">
    <property type="entry name" value="Phospholipase A2, PLA2"/>
    <property type="match status" value="1"/>
</dbReference>
<evidence type="ECO:0000313" key="4">
    <source>
        <dbReference type="Proteomes" id="UP000308330"/>
    </source>
</evidence>
<comment type="caution">
    <text evidence="3">The sequence shown here is derived from an EMBL/GenBank/DDBJ whole genome shotgun (WGS) entry which is preliminary data.</text>
</comment>
<reference evidence="3 4" key="1">
    <citation type="submission" date="2019-04" db="EMBL/GenBank/DDBJ databases">
        <title>Lysinibacillus genome sequencing.</title>
        <authorList>
            <person name="Dunlap C."/>
        </authorList>
    </citation>
    <scope>NUCLEOTIDE SEQUENCE [LARGE SCALE GENOMIC DNA]</scope>
    <source>
        <strain evidence="3 4">KCTC 33042</strain>
    </source>
</reference>
<dbReference type="RefSeq" id="WP_108030101.1">
    <property type="nucleotide sequence ID" value="NZ_PYUE01000003.1"/>
</dbReference>
<gene>
    <name evidence="3" type="ORF">FC748_04370</name>
</gene>